<keyword evidence="4 9" id="KW-0812">Transmembrane</keyword>
<dbReference type="Proteomes" id="UP001241758">
    <property type="component" value="Unassembled WGS sequence"/>
</dbReference>
<name>A0ABT6WNY6_9ACTN</name>
<keyword evidence="8 9" id="KW-0472">Membrane</keyword>
<dbReference type="PANTHER" id="PTHR30081:SF8">
    <property type="entry name" value="PROTEIN TRANSLOCASE SUBUNIT SECF"/>
    <property type="match status" value="1"/>
</dbReference>
<dbReference type="InterPro" id="IPR022813">
    <property type="entry name" value="SecD/SecF_arch_bac"/>
</dbReference>
<dbReference type="InterPro" id="IPR048634">
    <property type="entry name" value="SecD_SecF_C"/>
</dbReference>
<sequence length="388" mass="40894">MAGSGFVNRLYQGEANINIIGRRKMWFTVAAVLVLIALGSFGINRFHLGIEFAGGSEFSVPSQVAGKTFTQDRVQEAVRAAVQSVEPEAQVNAAQQVGSGAEANFKVRSAALSAPDMQEAKATLAGDLGIEVTQISDQQVSSAWGGAVIDKAILGLVIFLVLVTAYLVVRFEWRMAVAALASLMFDLVFTAGVYSLLKFELTPYTVIGFLTILGYSLYDVVVVFDKVQENTRGITAGSTRTYAEATNLAVNQTLMRSLNTGLVALLPVGGVLFIGAGLLGAGTLKDLGLVLFVGMGVGVVSSIVFAAPVLSYLKDQEPRIKVHNARVLARRAQRPDEAPGRGERNRAANVTAADDVPAFAGGTTPRPGARPVAKRGGGAGNRPGGKRR</sequence>
<keyword evidence="5 9" id="KW-0653">Protein transport</keyword>
<feature type="transmembrane region" description="Helical" evidence="9">
    <location>
        <begin position="287"/>
        <end position="313"/>
    </location>
</feature>
<dbReference type="NCBIfam" id="TIGR00966">
    <property type="entry name" value="transloc_SecF"/>
    <property type="match status" value="1"/>
</dbReference>
<feature type="transmembrane region" description="Helical" evidence="9">
    <location>
        <begin position="25"/>
        <end position="43"/>
    </location>
</feature>
<keyword evidence="6 9" id="KW-1133">Transmembrane helix</keyword>
<evidence type="ECO:0000256" key="7">
    <source>
        <dbReference type="ARBA" id="ARBA00023010"/>
    </source>
</evidence>
<proteinExistence type="inferred from homology"/>
<dbReference type="NCBIfam" id="TIGR00916">
    <property type="entry name" value="2A0604s01"/>
    <property type="match status" value="1"/>
</dbReference>
<keyword evidence="13" id="KW-1185">Reference proteome</keyword>
<reference evidence="12 13" key="1">
    <citation type="submission" date="2023-05" db="EMBL/GenBank/DDBJ databases">
        <title>Actinoplanes sp. NEAU-A12 genome sequencing.</title>
        <authorList>
            <person name="Wang Z.-S."/>
        </authorList>
    </citation>
    <scope>NUCLEOTIDE SEQUENCE [LARGE SCALE GENOMIC DNA]</scope>
    <source>
        <strain evidence="12 13">NEAU-A12</strain>
    </source>
</reference>
<evidence type="ECO:0000259" key="11">
    <source>
        <dbReference type="Pfam" id="PF02355"/>
    </source>
</evidence>
<keyword evidence="2 9" id="KW-0813">Transport</keyword>
<comment type="subcellular location">
    <subcellularLocation>
        <location evidence="1 9">Cell membrane</location>
        <topology evidence="1 9">Multi-pass membrane protein</topology>
    </subcellularLocation>
</comment>
<evidence type="ECO:0000256" key="2">
    <source>
        <dbReference type="ARBA" id="ARBA00022448"/>
    </source>
</evidence>
<evidence type="ECO:0000313" key="12">
    <source>
        <dbReference type="EMBL" id="MDI6101428.1"/>
    </source>
</evidence>
<comment type="caution">
    <text evidence="12">The sequence shown here is derived from an EMBL/GenBank/DDBJ whole genome shotgun (WGS) entry which is preliminary data.</text>
</comment>
<dbReference type="InterPro" id="IPR022645">
    <property type="entry name" value="SecD/SecF_bac"/>
</dbReference>
<dbReference type="RefSeq" id="WP_282762317.1">
    <property type="nucleotide sequence ID" value="NZ_JASCTH010000015.1"/>
</dbReference>
<dbReference type="PRINTS" id="PR01755">
    <property type="entry name" value="SECFTRNLCASE"/>
</dbReference>
<organism evidence="12 13">
    <name type="scientific">Actinoplanes sandaracinus</name>
    <dbReference type="NCBI Taxonomy" id="3045177"/>
    <lineage>
        <taxon>Bacteria</taxon>
        <taxon>Bacillati</taxon>
        <taxon>Actinomycetota</taxon>
        <taxon>Actinomycetes</taxon>
        <taxon>Micromonosporales</taxon>
        <taxon>Micromonosporaceae</taxon>
        <taxon>Actinoplanes</taxon>
    </lineage>
</organism>
<feature type="transmembrane region" description="Helical" evidence="9">
    <location>
        <begin position="203"/>
        <end position="224"/>
    </location>
</feature>
<dbReference type="Pfam" id="PF02355">
    <property type="entry name" value="SecD_SecF_C"/>
    <property type="match status" value="1"/>
</dbReference>
<dbReference type="InterPro" id="IPR055344">
    <property type="entry name" value="SecD_SecF_C_bact"/>
</dbReference>
<comment type="function">
    <text evidence="9">Part of the Sec protein translocase complex. Interacts with the SecYEG preprotein conducting channel. SecDF uses the proton motive force (PMF) to complete protein translocation after the ATP-dependent function of SecA.</text>
</comment>
<feature type="region of interest" description="Disordered" evidence="10">
    <location>
        <begin position="330"/>
        <end position="388"/>
    </location>
</feature>
<gene>
    <name evidence="9 12" type="primary">secF</name>
    <name evidence="12" type="ORF">QLQ12_22685</name>
</gene>
<feature type="compositionally biased region" description="Gly residues" evidence="10">
    <location>
        <begin position="375"/>
        <end position="388"/>
    </location>
</feature>
<evidence type="ECO:0000256" key="4">
    <source>
        <dbReference type="ARBA" id="ARBA00022692"/>
    </source>
</evidence>
<dbReference type="Gene3D" id="1.20.1640.10">
    <property type="entry name" value="Multidrug efflux transporter AcrB transmembrane domain"/>
    <property type="match status" value="1"/>
</dbReference>
<keyword evidence="7 9" id="KW-0811">Translocation</keyword>
<evidence type="ECO:0000256" key="3">
    <source>
        <dbReference type="ARBA" id="ARBA00022475"/>
    </source>
</evidence>
<evidence type="ECO:0000256" key="1">
    <source>
        <dbReference type="ARBA" id="ARBA00004651"/>
    </source>
</evidence>
<keyword evidence="3 9" id="KW-1003">Cell membrane</keyword>
<evidence type="ECO:0000256" key="8">
    <source>
        <dbReference type="ARBA" id="ARBA00023136"/>
    </source>
</evidence>
<comment type="subunit">
    <text evidence="9">Forms a complex with SecD. Part of the essential Sec protein translocation apparatus which comprises SecA, SecYEG and auxiliary proteins SecDF. Other proteins may also be involved.</text>
</comment>
<dbReference type="PANTHER" id="PTHR30081">
    <property type="entry name" value="PROTEIN-EXPORT MEMBRANE PROTEIN SEC"/>
    <property type="match status" value="1"/>
</dbReference>
<evidence type="ECO:0000256" key="5">
    <source>
        <dbReference type="ARBA" id="ARBA00022927"/>
    </source>
</evidence>
<feature type="transmembrane region" description="Helical" evidence="9">
    <location>
        <begin position="176"/>
        <end position="197"/>
    </location>
</feature>
<dbReference type="EMBL" id="JASCTH010000015">
    <property type="protein sequence ID" value="MDI6101428.1"/>
    <property type="molecule type" value="Genomic_DNA"/>
</dbReference>
<protein>
    <recommendedName>
        <fullName evidence="9">Protein-export membrane protein SecF</fullName>
    </recommendedName>
</protein>
<dbReference type="SUPFAM" id="SSF82866">
    <property type="entry name" value="Multidrug efflux transporter AcrB transmembrane domain"/>
    <property type="match status" value="1"/>
</dbReference>
<feature type="compositionally biased region" description="Basic and acidic residues" evidence="10">
    <location>
        <begin position="333"/>
        <end position="346"/>
    </location>
</feature>
<dbReference type="HAMAP" id="MF_01464_B">
    <property type="entry name" value="SecF_B"/>
    <property type="match status" value="1"/>
</dbReference>
<comment type="similarity">
    <text evidence="9">Belongs to the SecD/SecF family. SecF subfamily.</text>
</comment>
<feature type="transmembrane region" description="Helical" evidence="9">
    <location>
        <begin position="152"/>
        <end position="169"/>
    </location>
</feature>
<feature type="transmembrane region" description="Helical" evidence="9">
    <location>
        <begin position="262"/>
        <end position="281"/>
    </location>
</feature>
<accession>A0ABT6WNY6</accession>
<evidence type="ECO:0000256" key="6">
    <source>
        <dbReference type="ARBA" id="ARBA00022989"/>
    </source>
</evidence>
<evidence type="ECO:0000256" key="10">
    <source>
        <dbReference type="SAM" id="MobiDB-lite"/>
    </source>
</evidence>
<evidence type="ECO:0000313" key="13">
    <source>
        <dbReference type="Proteomes" id="UP001241758"/>
    </source>
</evidence>
<dbReference type="InterPro" id="IPR005665">
    <property type="entry name" value="SecF_bac"/>
</dbReference>
<feature type="domain" description="Protein export membrane protein SecD/SecF C-terminal" evidence="11">
    <location>
        <begin position="129"/>
        <end position="314"/>
    </location>
</feature>
<evidence type="ECO:0000256" key="9">
    <source>
        <dbReference type="HAMAP-Rule" id="MF_01464"/>
    </source>
</evidence>